<name>A0A1J5PDU9_9ZZZZ</name>
<organism evidence="2">
    <name type="scientific">mine drainage metagenome</name>
    <dbReference type="NCBI Taxonomy" id="410659"/>
    <lineage>
        <taxon>unclassified sequences</taxon>
        <taxon>metagenomes</taxon>
        <taxon>ecological metagenomes</taxon>
    </lineage>
</organism>
<accession>A0A1J5PDU9</accession>
<protein>
    <submittedName>
        <fullName evidence="2">Uncharacterized protein</fullName>
    </submittedName>
</protein>
<dbReference type="AlphaFoldDB" id="A0A1J5PDU9"/>
<feature type="region of interest" description="Disordered" evidence="1">
    <location>
        <begin position="37"/>
        <end position="62"/>
    </location>
</feature>
<evidence type="ECO:0000313" key="2">
    <source>
        <dbReference type="EMBL" id="OIQ69526.1"/>
    </source>
</evidence>
<reference evidence="2" key="1">
    <citation type="submission" date="2016-10" db="EMBL/GenBank/DDBJ databases">
        <title>Sequence of Gallionella enrichment culture.</title>
        <authorList>
            <person name="Poehlein A."/>
            <person name="Muehling M."/>
            <person name="Daniel R."/>
        </authorList>
    </citation>
    <scope>NUCLEOTIDE SEQUENCE</scope>
</reference>
<gene>
    <name evidence="2" type="ORF">GALL_488710</name>
</gene>
<dbReference type="EMBL" id="MLJW01004677">
    <property type="protein sequence ID" value="OIQ69526.1"/>
    <property type="molecule type" value="Genomic_DNA"/>
</dbReference>
<proteinExistence type="predicted"/>
<comment type="caution">
    <text evidence="2">The sequence shown here is derived from an EMBL/GenBank/DDBJ whole genome shotgun (WGS) entry which is preliminary data.</text>
</comment>
<feature type="compositionally biased region" description="Polar residues" evidence="1">
    <location>
        <begin position="37"/>
        <end position="46"/>
    </location>
</feature>
<sequence length="103" mass="11326">MRLADVTLEINLRNLRGIPQVAQLLLANGVNLRVKQAQGSQGTSLPQPLRKSRQVAKDTRDQEVAGGIGIQRQPTNRSLILGQQHCLIHQFAVADEALRPTQT</sequence>
<evidence type="ECO:0000256" key="1">
    <source>
        <dbReference type="SAM" id="MobiDB-lite"/>
    </source>
</evidence>